<sequence precursor="true">MKQLMLAMALLASGAQALTVSGSVTGAAPRGARIAAWTVNATGAPLASLTDAPLNGSAFDLDLPEGAPGARAVSALRSDTLVWPGVVDPVNVSAPVNAAEVKFFVYTDANGNGRRDANEDLNEVTPLVGRAQAVVVWADNAARVTAGRGFDVNLKPGWNAFAVEFGRATKVTSLGARPALQFNLGSR</sequence>
<feature type="signal peptide" evidence="1">
    <location>
        <begin position="1"/>
        <end position="17"/>
    </location>
</feature>
<reference evidence="3" key="2">
    <citation type="submission" date="2011-01" db="EMBL/GenBank/DDBJ databases">
        <title>The complete genome of Deinococcus maricopensis DSM 21211.</title>
        <authorList>
            <consortium name="US DOE Joint Genome Institute (JGI-PGF)"/>
            <person name="Lucas S."/>
            <person name="Copeland A."/>
            <person name="Lapidus A."/>
            <person name="Goodwin L."/>
            <person name="Pitluck S."/>
            <person name="Kyrpides N."/>
            <person name="Mavromatis K."/>
            <person name="Pagani I."/>
            <person name="Ivanova N."/>
            <person name="Ovchinnikova G."/>
            <person name="Zeytun A."/>
            <person name="Detter J.C."/>
            <person name="Han C."/>
            <person name="Land M."/>
            <person name="Hauser L."/>
            <person name="Markowitz V."/>
            <person name="Cheng J.-F."/>
            <person name="Hugenholtz P."/>
            <person name="Woyke T."/>
            <person name="Wu D."/>
            <person name="Pukall R."/>
            <person name="Gehrich-Schroeter G."/>
            <person name="Brambilla E."/>
            <person name="Klenk H.-P."/>
            <person name="Eisen J.A."/>
        </authorList>
    </citation>
    <scope>NUCLEOTIDE SEQUENCE [LARGE SCALE GENOMIC DNA]</scope>
    <source>
        <strain evidence="3">DSM 21211 / LMG 22137 / NRRL B-23946 / LB-34</strain>
    </source>
</reference>
<proteinExistence type="predicted"/>
<keyword evidence="3" id="KW-1185">Reference proteome</keyword>
<protein>
    <submittedName>
        <fullName evidence="2">Uncharacterized protein</fullName>
    </submittedName>
</protein>
<dbReference type="Proteomes" id="UP000008635">
    <property type="component" value="Chromosome"/>
</dbReference>
<keyword evidence="1" id="KW-0732">Signal</keyword>
<reference evidence="2 3" key="1">
    <citation type="journal article" date="2011" name="Stand. Genomic Sci.">
        <title>Complete genome sequence of Deinococcus maricopensis type strain (LB-34).</title>
        <authorList>
            <person name="Pukall R."/>
            <person name="Zeytun A."/>
            <person name="Lucas S."/>
            <person name="Lapidus A."/>
            <person name="Hammon N."/>
            <person name="Deshpande S."/>
            <person name="Nolan M."/>
            <person name="Cheng J.F."/>
            <person name="Pitluck S."/>
            <person name="Liolios K."/>
            <person name="Pagani I."/>
            <person name="Mikhailova N."/>
            <person name="Ivanova N."/>
            <person name="Mavromatis K."/>
            <person name="Pati A."/>
            <person name="Tapia R."/>
            <person name="Han C."/>
            <person name="Goodwin L."/>
            <person name="Chen A."/>
            <person name="Palaniappan K."/>
            <person name="Land M."/>
            <person name="Hauser L."/>
            <person name="Chang Y.J."/>
            <person name="Jeffries C.D."/>
            <person name="Brambilla E.M."/>
            <person name="Rohde M."/>
            <person name="Goker M."/>
            <person name="Detter J.C."/>
            <person name="Woyke T."/>
            <person name="Bristow J."/>
            <person name="Eisen J.A."/>
            <person name="Markowitz V."/>
            <person name="Hugenholtz P."/>
            <person name="Kyrpides N.C."/>
            <person name="Klenk H.P."/>
        </authorList>
    </citation>
    <scope>NUCLEOTIDE SEQUENCE [LARGE SCALE GENOMIC DNA]</scope>
    <source>
        <strain evidence="3">DSM 21211 / LMG 22137 / NRRL B-23946 / LB-34</strain>
    </source>
</reference>
<dbReference type="KEGG" id="dmr:Deima_2001"/>
<dbReference type="EMBL" id="CP002454">
    <property type="protein sequence ID" value="ADV67646.1"/>
    <property type="molecule type" value="Genomic_DNA"/>
</dbReference>
<dbReference type="AlphaFoldDB" id="E8U9A7"/>
<name>E8U9A7_DEIML</name>
<organism evidence="2 3">
    <name type="scientific">Deinococcus maricopensis (strain DSM 21211 / LMG 22137 / NRRL B-23946 / LB-34)</name>
    <dbReference type="NCBI Taxonomy" id="709986"/>
    <lineage>
        <taxon>Bacteria</taxon>
        <taxon>Thermotogati</taxon>
        <taxon>Deinococcota</taxon>
        <taxon>Deinococci</taxon>
        <taxon>Deinococcales</taxon>
        <taxon>Deinococcaceae</taxon>
        <taxon>Deinococcus</taxon>
    </lineage>
</organism>
<evidence type="ECO:0000256" key="1">
    <source>
        <dbReference type="SAM" id="SignalP"/>
    </source>
</evidence>
<dbReference type="OrthoDB" id="74090at2"/>
<gene>
    <name evidence="2" type="ordered locus">Deima_2001</name>
</gene>
<feature type="chain" id="PRO_5003232469" evidence="1">
    <location>
        <begin position="18"/>
        <end position="187"/>
    </location>
</feature>
<accession>E8U9A7</accession>
<dbReference type="RefSeq" id="WP_013557151.1">
    <property type="nucleotide sequence ID" value="NC_014958.1"/>
</dbReference>
<evidence type="ECO:0000313" key="2">
    <source>
        <dbReference type="EMBL" id="ADV67646.1"/>
    </source>
</evidence>
<dbReference type="STRING" id="709986.Deima_2001"/>
<evidence type="ECO:0000313" key="3">
    <source>
        <dbReference type="Proteomes" id="UP000008635"/>
    </source>
</evidence>
<dbReference type="HOGENOM" id="CLU_1445467_0_0_0"/>